<evidence type="ECO:0000313" key="8">
    <source>
        <dbReference type="EMBL" id="KAF0744373.1"/>
    </source>
</evidence>
<dbReference type="GO" id="GO:0005337">
    <property type="term" value="F:nucleoside transmembrane transporter activity"/>
    <property type="evidence" value="ECO:0007669"/>
    <property type="project" value="InterPro"/>
</dbReference>
<dbReference type="Pfam" id="PF01733">
    <property type="entry name" value="Nucleoside_tran"/>
    <property type="match status" value="1"/>
</dbReference>
<comment type="subcellular location">
    <subcellularLocation>
        <location evidence="1">Membrane</location>
        <topology evidence="1">Multi-pass membrane protein</topology>
    </subcellularLocation>
</comment>
<dbReference type="EMBL" id="VJMJ01000009">
    <property type="protein sequence ID" value="KAF0744373.1"/>
    <property type="molecule type" value="Genomic_DNA"/>
</dbReference>
<dbReference type="PIRSF" id="PIRSF016379">
    <property type="entry name" value="ENT"/>
    <property type="match status" value="1"/>
</dbReference>
<keyword evidence="3" id="KW-0813">Transport</keyword>
<keyword evidence="6 7" id="KW-0472">Membrane</keyword>
<feature type="transmembrane region" description="Helical" evidence="7">
    <location>
        <begin position="352"/>
        <end position="373"/>
    </location>
</feature>
<dbReference type="PANTHER" id="PTHR10332">
    <property type="entry name" value="EQUILIBRATIVE NUCLEOSIDE TRANSPORTER"/>
    <property type="match status" value="1"/>
</dbReference>
<feature type="transmembrane region" description="Helical" evidence="7">
    <location>
        <begin position="385"/>
        <end position="408"/>
    </location>
</feature>
<evidence type="ECO:0000256" key="1">
    <source>
        <dbReference type="ARBA" id="ARBA00004141"/>
    </source>
</evidence>
<evidence type="ECO:0000313" key="9">
    <source>
        <dbReference type="Proteomes" id="UP000481153"/>
    </source>
</evidence>
<dbReference type="Proteomes" id="UP000481153">
    <property type="component" value="Unassembled WGS sequence"/>
</dbReference>
<feature type="transmembrane region" description="Helical" evidence="7">
    <location>
        <begin position="288"/>
        <end position="306"/>
    </location>
</feature>
<evidence type="ECO:0000256" key="3">
    <source>
        <dbReference type="ARBA" id="ARBA00022448"/>
    </source>
</evidence>
<evidence type="ECO:0008006" key="10">
    <source>
        <dbReference type="Google" id="ProtNLM"/>
    </source>
</evidence>
<accession>A0A6G0XUM7</accession>
<feature type="transmembrane region" description="Helical" evidence="7">
    <location>
        <begin position="12"/>
        <end position="37"/>
    </location>
</feature>
<feature type="transmembrane region" description="Helical" evidence="7">
    <location>
        <begin position="83"/>
        <end position="105"/>
    </location>
</feature>
<dbReference type="SUPFAM" id="SSF103473">
    <property type="entry name" value="MFS general substrate transporter"/>
    <property type="match status" value="1"/>
</dbReference>
<comment type="caution">
    <text evidence="8">The sequence shown here is derived from an EMBL/GenBank/DDBJ whole genome shotgun (WGS) entry which is preliminary data.</text>
</comment>
<sequence length="414" mass="45613">MPRKDPWHGGVYAILFVQGISALLPWNVFITAASYFADRLQQTSVHESFLNWFSLAFNLSTLIVVGLNAAFLRPCLPLPARKITVALGGISFILLLTATMVKTPYVEGNEFFGITMASIVVVSICSAYLQEGLFEITALLPDIYTQAILTGQSMAGLGVSLSAFILTYLHHNKVSDTFTSSSIEDNAFIYFACSFATILFALALFYVFQRLTFVRQYLQSPTKSLDIDMDATESLLDESPPTPRPNPWKILWQVRHHAFTAFFTLFVTLTLFPVVTSSIQSSSMSQELFVALTFVLFNFGDLAGRVSTSLYVLTHKRLVVAGSIGRFAFVGLFFLCNVHGSPLVVFTQDGMAVLVLLGFAWSNGYFCSVAMMQSPHEVDRHHRQLCGAIMFACLCVGLTAGSIASFALRALLKV</sequence>
<dbReference type="AlphaFoldDB" id="A0A6G0XUM7"/>
<comment type="similarity">
    <text evidence="2">Belongs to the SLC29A/ENT transporter (TC 2.A.57) family.</text>
</comment>
<dbReference type="InterPro" id="IPR036259">
    <property type="entry name" value="MFS_trans_sf"/>
</dbReference>
<keyword evidence="4 7" id="KW-0812">Transmembrane</keyword>
<reference evidence="8 9" key="1">
    <citation type="submission" date="2019-07" db="EMBL/GenBank/DDBJ databases">
        <title>Genomics analysis of Aphanomyces spp. identifies a new class of oomycete effector associated with host adaptation.</title>
        <authorList>
            <person name="Gaulin E."/>
        </authorList>
    </citation>
    <scope>NUCLEOTIDE SEQUENCE [LARGE SCALE GENOMIC DNA]</scope>
    <source>
        <strain evidence="8 9">ATCC 201684</strain>
    </source>
</reference>
<protein>
    <recommendedName>
        <fullName evidence="10">Equilibrative nucleoside transporter 1</fullName>
    </recommendedName>
</protein>
<gene>
    <name evidence="8" type="ORF">Ae201684_000859</name>
</gene>
<evidence type="ECO:0000256" key="5">
    <source>
        <dbReference type="ARBA" id="ARBA00022989"/>
    </source>
</evidence>
<dbReference type="GO" id="GO:0005886">
    <property type="term" value="C:plasma membrane"/>
    <property type="evidence" value="ECO:0007669"/>
    <property type="project" value="TreeGrafter"/>
</dbReference>
<feature type="transmembrane region" description="Helical" evidence="7">
    <location>
        <begin position="188"/>
        <end position="208"/>
    </location>
</feature>
<dbReference type="VEuPathDB" id="FungiDB:AeMF1_016820"/>
<feature type="transmembrane region" description="Helical" evidence="7">
    <location>
        <begin position="49"/>
        <end position="71"/>
    </location>
</feature>
<feature type="transmembrane region" description="Helical" evidence="7">
    <location>
        <begin position="149"/>
        <end position="168"/>
    </location>
</feature>
<dbReference type="PRINTS" id="PR01130">
    <property type="entry name" value="DERENTRNSPRT"/>
</dbReference>
<keyword evidence="9" id="KW-1185">Reference proteome</keyword>
<proteinExistence type="inferred from homology"/>
<evidence type="ECO:0000256" key="7">
    <source>
        <dbReference type="SAM" id="Phobius"/>
    </source>
</evidence>
<dbReference type="PANTHER" id="PTHR10332:SF10">
    <property type="entry name" value="EQUILIBRATIVE NUCLEOSIDE TRANSPORTER 4"/>
    <property type="match status" value="1"/>
</dbReference>
<keyword evidence="5 7" id="KW-1133">Transmembrane helix</keyword>
<dbReference type="InterPro" id="IPR002259">
    <property type="entry name" value="Eqnu_transpt"/>
</dbReference>
<organism evidence="8 9">
    <name type="scientific">Aphanomyces euteiches</name>
    <dbReference type="NCBI Taxonomy" id="100861"/>
    <lineage>
        <taxon>Eukaryota</taxon>
        <taxon>Sar</taxon>
        <taxon>Stramenopiles</taxon>
        <taxon>Oomycota</taxon>
        <taxon>Saprolegniomycetes</taxon>
        <taxon>Saprolegniales</taxon>
        <taxon>Verrucalvaceae</taxon>
        <taxon>Aphanomyces</taxon>
    </lineage>
</organism>
<evidence type="ECO:0000256" key="6">
    <source>
        <dbReference type="ARBA" id="ARBA00023136"/>
    </source>
</evidence>
<evidence type="ECO:0000256" key="2">
    <source>
        <dbReference type="ARBA" id="ARBA00007965"/>
    </source>
</evidence>
<name>A0A6G0XUM7_9STRA</name>
<feature type="transmembrane region" description="Helical" evidence="7">
    <location>
        <begin position="111"/>
        <end position="129"/>
    </location>
</feature>
<feature type="transmembrane region" description="Helical" evidence="7">
    <location>
        <begin position="258"/>
        <end position="276"/>
    </location>
</feature>
<evidence type="ECO:0000256" key="4">
    <source>
        <dbReference type="ARBA" id="ARBA00022692"/>
    </source>
</evidence>
<feature type="transmembrane region" description="Helical" evidence="7">
    <location>
        <begin position="318"/>
        <end position="340"/>
    </location>
</feature>